<proteinExistence type="predicted"/>
<dbReference type="PROSITE" id="PS50878">
    <property type="entry name" value="RT_POL"/>
    <property type="match status" value="1"/>
</dbReference>
<dbReference type="InterPro" id="IPR041588">
    <property type="entry name" value="Integrase_H2C2"/>
</dbReference>
<dbReference type="GO" id="GO:0003676">
    <property type="term" value="F:nucleic acid binding"/>
    <property type="evidence" value="ECO:0007669"/>
    <property type="project" value="InterPro"/>
</dbReference>
<feature type="domain" description="Integrase catalytic" evidence="10">
    <location>
        <begin position="521"/>
        <end position="646"/>
    </location>
</feature>
<dbReference type="Gene3D" id="3.10.10.10">
    <property type="entry name" value="HIV Type 1 Reverse Transcriptase, subunit A, domain 1"/>
    <property type="match status" value="1"/>
</dbReference>
<dbReference type="PROSITE" id="PS50994">
    <property type="entry name" value="INTEGRASE"/>
    <property type="match status" value="1"/>
</dbReference>
<dbReference type="InterPro" id="IPR043502">
    <property type="entry name" value="DNA/RNA_pol_sf"/>
</dbReference>
<dbReference type="FunFam" id="3.30.70.270:FF:000020">
    <property type="entry name" value="Transposon Tf2-6 polyprotein-like Protein"/>
    <property type="match status" value="1"/>
</dbReference>
<evidence type="ECO:0000256" key="4">
    <source>
        <dbReference type="ARBA" id="ARBA00022722"/>
    </source>
</evidence>
<dbReference type="Pfam" id="PF00078">
    <property type="entry name" value="RVT_1"/>
    <property type="match status" value="1"/>
</dbReference>
<evidence type="ECO:0000259" key="10">
    <source>
        <dbReference type="PROSITE" id="PS50994"/>
    </source>
</evidence>
<dbReference type="EMBL" id="CM003613">
    <property type="protein sequence ID" value="KYP56033.1"/>
    <property type="molecule type" value="Genomic_DNA"/>
</dbReference>
<dbReference type="InterPro" id="IPR043128">
    <property type="entry name" value="Rev_trsase/Diguanyl_cyclase"/>
</dbReference>
<evidence type="ECO:0000313" key="11">
    <source>
        <dbReference type="EMBL" id="KYP56033.1"/>
    </source>
</evidence>
<keyword evidence="5" id="KW-0255">Endonuclease</keyword>
<dbReference type="Proteomes" id="UP000075243">
    <property type="component" value="Chromosome 11"/>
</dbReference>
<dbReference type="Gramene" id="C.cajan_02208.t">
    <property type="protein sequence ID" value="C.cajan_02208.t.cds1"/>
    <property type="gene ID" value="C.cajan_02208"/>
</dbReference>
<dbReference type="GO" id="GO:0006508">
    <property type="term" value="P:proteolysis"/>
    <property type="evidence" value="ECO:0007669"/>
    <property type="project" value="UniProtKB-KW"/>
</dbReference>
<evidence type="ECO:0000259" key="9">
    <source>
        <dbReference type="PROSITE" id="PS50878"/>
    </source>
</evidence>
<dbReference type="GO" id="GO:0003964">
    <property type="term" value="F:RNA-directed DNA polymerase activity"/>
    <property type="evidence" value="ECO:0007669"/>
    <property type="project" value="UniProtKB-KW"/>
</dbReference>
<evidence type="ECO:0000256" key="3">
    <source>
        <dbReference type="ARBA" id="ARBA00022695"/>
    </source>
</evidence>
<gene>
    <name evidence="11" type="ORF">KK1_002261</name>
</gene>
<evidence type="ECO:0000256" key="8">
    <source>
        <dbReference type="ARBA" id="ARBA00023268"/>
    </source>
</evidence>
<dbReference type="SUPFAM" id="SSF53098">
    <property type="entry name" value="Ribonuclease H-like"/>
    <property type="match status" value="1"/>
</dbReference>
<name>A0A151SMM7_CAJCA</name>
<dbReference type="GO" id="GO:0004519">
    <property type="term" value="F:endonuclease activity"/>
    <property type="evidence" value="ECO:0007669"/>
    <property type="project" value="UniProtKB-KW"/>
</dbReference>
<dbReference type="PANTHER" id="PTHR37984:SF5">
    <property type="entry name" value="PROTEIN NYNRIN-LIKE"/>
    <property type="match status" value="1"/>
</dbReference>
<dbReference type="CDD" id="cd01647">
    <property type="entry name" value="RT_LTR"/>
    <property type="match status" value="1"/>
</dbReference>
<dbReference type="InterPro" id="IPR041577">
    <property type="entry name" value="RT_RNaseH_2"/>
</dbReference>
<dbReference type="Gene3D" id="3.30.70.270">
    <property type="match status" value="2"/>
</dbReference>
<evidence type="ECO:0000256" key="6">
    <source>
        <dbReference type="ARBA" id="ARBA00022801"/>
    </source>
</evidence>
<organism evidence="11 12">
    <name type="scientific">Cajanus cajan</name>
    <name type="common">Pigeon pea</name>
    <name type="synonym">Cajanus indicus</name>
    <dbReference type="NCBI Taxonomy" id="3821"/>
    <lineage>
        <taxon>Eukaryota</taxon>
        <taxon>Viridiplantae</taxon>
        <taxon>Streptophyta</taxon>
        <taxon>Embryophyta</taxon>
        <taxon>Tracheophyta</taxon>
        <taxon>Spermatophyta</taxon>
        <taxon>Magnoliopsida</taxon>
        <taxon>eudicotyledons</taxon>
        <taxon>Gunneridae</taxon>
        <taxon>Pentapetalae</taxon>
        <taxon>rosids</taxon>
        <taxon>fabids</taxon>
        <taxon>Fabales</taxon>
        <taxon>Fabaceae</taxon>
        <taxon>Papilionoideae</taxon>
        <taxon>50 kb inversion clade</taxon>
        <taxon>NPAAA clade</taxon>
        <taxon>indigoferoid/millettioid clade</taxon>
        <taxon>Phaseoleae</taxon>
        <taxon>Cajanus</taxon>
    </lineage>
</organism>
<keyword evidence="1" id="KW-0645">Protease</keyword>
<evidence type="ECO:0000256" key="1">
    <source>
        <dbReference type="ARBA" id="ARBA00022670"/>
    </source>
</evidence>
<dbReference type="InterPro" id="IPR001584">
    <property type="entry name" value="Integrase_cat-core"/>
</dbReference>
<evidence type="ECO:0000313" key="12">
    <source>
        <dbReference type="Proteomes" id="UP000075243"/>
    </source>
</evidence>
<dbReference type="InterPro" id="IPR000477">
    <property type="entry name" value="RT_dom"/>
</dbReference>
<dbReference type="Gene3D" id="3.10.20.370">
    <property type="match status" value="1"/>
</dbReference>
<keyword evidence="8" id="KW-0511">Multifunctional enzyme</keyword>
<dbReference type="FunFam" id="3.10.10.10:FF:000007">
    <property type="entry name" value="Retrovirus-related Pol polyprotein from transposon 17.6-like Protein"/>
    <property type="match status" value="1"/>
</dbReference>
<keyword evidence="6" id="KW-0378">Hydrolase</keyword>
<dbReference type="AlphaFoldDB" id="A0A151SMM7"/>
<dbReference type="InterPro" id="IPR012337">
    <property type="entry name" value="RNaseH-like_sf"/>
</dbReference>
<dbReference type="GO" id="GO:0008233">
    <property type="term" value="F:peptidase activity"/>
    <property type="evidence" value="ECO:0007669"/>
    <property type="project" value="UniProtKB-KW"/>
</dbReference>
<dbReference type="InterPro" id="IPR036397">
    <property type="entry name" value="RNaseH_sf"/>
</dbReference>
<dbReference type="FunFam" id="1.10.340.70:FF:000001">
    <property type="entry name" value="Retrovirus-related Pol polyprotein from transposon gypsy-like Protein"/>
    <property type="match status" value="1"/>
</dbReference>
<accession>A0A151SMM7</accession>
<dbReference type="SUPFAM" id="SSF56672">
    <property type="entry name" value="DNA/RNA polymerases"/>
    <property type="match status" value="1"/>
</dbReference>
<evidence type="ECO:0000256" key="2">
    <source>
        <dbReference type="ARBA" id="ARBA00022679"/>
    </source>
</evidence>
<dbReference type="Pfam" id="PF17919">
    <property type="entry name" value="RT_RNaseH_2"/>
    <property type="match status" value="1"/>
</dbReference>
<dbReference type="Gene3D" id="3.30.420.10">
    <property type="entry name" value="Ribonuclease H-like superfamily/Ribonuclease H"/>
    <property type="match status" value="1"/>
</dbReference>
<dbReference type="PANTHER" id="PTHR37984">
    <property type="entry name" value="PROTEIN CBG26694"/>
    <property type="match status" value="1"/>
</dbReference>
<dbReference type="InterPro" id="IPR050951">
    <property type="entry name" value="Retrovirus_Pol_polyprotein"/>
</dbReference>
<feature type="domain" description="Reverse transcriptase" evidence="9">
    <location>
        <begin position="1"/>
        <end position="180"/>
    </location>
</feature>
<evidence type="ECO:0000256" key="7">
    <source>
        <dbReference type="ARBA" id="ARBA00022918"/>
    </source>
</evidence>
<keyword evidence="12" id="KW-1185">Reference proteome</keyword>
<dbReference type="Gene3D" id="1.10.340.70">
    <property type="match status" value="1"/>
</dbReference>
<reference evidence="11 12" key="1">
    <citation type="journal article" date="2012" name="Nat. Biotechnol.">
        <title>Draft genome sequence of pigeonpea (Cajanus cajan), an orphan legume crop of resource-poor farmers.</title>
        <authorList>
            <person name="Varshney R.K."/>
            <person name="Chen W."/>
            <person name="Li Y."/>
            <person name="Bharti A.K."/>
            <person name="Saxena R.K."/>
            <person name="Schlueter J.A."/>
            <person name="Donoghue M.T."/>
            <person name="Azam S."/>
            <person name="Fan G."/>
            <person name="Whaley A.M."/>
            <person name="Farmer A.D."/>
            <person name="Sheridan J."/>
            <person name="Iwata A."/>
            <person name="Tuteja R."/>
            <person name="Penmetsa R.V."/>
            <person name="Wu W."/>
            <person name="Upadhyaya H.D."/>
            <person name="Yang S.P."/>
            <person name="Shah T."/>
            <person name="Saxena K.B."/>
            <person name="Michael T."/>
            <person name="McCombie W.R."/>
            <person name="Yang B."/>
            <person name="Zhang G."/>
            <person name="Yang H."/>
            <person name="Wang J."/>
            <person name="Spillane C."/>
            <person name="Cook D.R."/>
            <person name="May G.D."/>
            <person name="Xu X."/>
            <person name="Jackson S.A."/>
        </authorList>
    </citation>
    <scope>NUCLEOTIDE SEQUENCE [LARGE SCALE GENOMIC DNA]</scope>
    <source>
        <strain evidence="12">cv. Asha</strain>
    </source>
</reference>
<sequence>MEIGHIRHSHSAYSSPVILVKKKNNKWRMCVDYRALNKATIPDKFPIPIIEELLDELHGARFFSKLDLKFGYHQVRMKEEDIPKTAFRTHEGHYEYLVMPFGLMNAPSTFQALMNEVFRNLLRRGVLVFFDDILIYNASWEEHLAQVRTVLEILRQHKLYANREKCSFAQESVEYLGHVISVQGVEVDPAKVKSVGEWPVPKNVKGERGFLGLTGYYRKFIRNYGKIAKPLTELTKKEGFMWNERAQQAFEELKQKITTAPILALPNFEKEFELECDASGVGIGAILMQERMPVAFFSKALSSRNLAKSAYEKELMAVALSIQHWRPYLMGCKFKVYSDQRSLKQLLQQRITNGSQQNLLAKLLGYNFKIIYKPGLENKGADALSRSFEEGELKTMVSMPIWLDCQNVVGEVHKDEKWKRVIADLQQAREAHPGFTYQHGILFFKNKMVIPAKSPWIPKLLDEFHSTPQGGHSGFLRTYRRVPANLYWQGMKTDIMKYVQSCDICQRQKYTTAVPGGLLQPLVIPERIWEDISLDFITGLPRSKGFEAILVVVDRLSKYSHFVALKHPYTAKTIAEVFVKEVVRLHGVPTSVISDRDPLFMSLFLERIFQDARYEAAYEYGKPPANRWTNGSNKPLSRDISQMFYY</sequence>
<dbReference type="CDD" id="cd09274">
    <property type="entry name" value="RNase_HI_RT_Ty3"/>
    <property type="match status" value="1"/>
</dbReference>
<dbReference type="GO" id="GO:0015074">
    <property type="term" value="P:DNA integration"/>
    <property type="evidence" value="ECO:0007669"/>
    <property type="project" value="InterPro"/>
</dbReference>
<protein>
    <submittedName>
        <fullName evidence="11">Transposon Ty3-I Gag-Pol polyprotein</fullName>
    </submittedName>
</protein>
<keyword evidence="3" id="KW-0548">Nucleotidyltransferase</keyword>
<keyword evidence="7" id="KW-0695">RNA-directed DNA polymerase</keyword>
<evidence type="ECO:0000256" key="5">
    <source>
        <dbReference type="ARBA" id="ARBA00022759"/>
    </source>
</evidence>
<keyword evidence="2" id="KW-0808">Transferase</keyword>
<dbReference type="Pfam" id="PF17921">
    <property type="entry name" value="Integrase_H2C2"/>
    <property type="match status" value="1"/>
</dbReference>
<keyword evidence="4" id="KW-0540">Nuclease</keyword>